<dbReference type="PANTHER" id="PTHR34599">
    <property type="entry name" value="PEROXIDASE-RELATED"/>
    <property type="match status" value="1"/>
</dbReference>
<accession>A0A3S3V968</accession>
<reference evidence="1 2" key="1">
    <citation type="submission" date="2019-01" db="EMBL/GenBank/DDBJ databases">
        <title>Mucilaginibacter antarcticum sp. nov., isolated from antarctic soil.</title>
        <authorList>
            <person name="Yan Y.-Q."/>
            <person name="Du Z.-J."/>
        </authorList>
    </citation>
    <scope>NUCLEOTIDE SEQUENCE [LARGE SCALE GENOMIC DNA]</scope>
    <source>
        <strain evidence="1 2">F01003</strain>
    </source>
</reference>
<proteinExistence type="predicted"/>
<evidence type="ECO:0000313" key="1">
    <source>
        <dbReference type="EMBL" id="RWY48385.1"/>
    </source>
</evidence>
<dbReference type="EMBL" id="SBIW01000011">
    <property type="protein sequence ID" value="RWY48385.1"/>
    <property type="molecule type" value="Genomic_DNA"/>
</dbReference>
<dbReference type="CDD" id="cd03398">
    <property type="entry name" value="PAP2_haloperoxidase"/>
    <property type="match status" value="1"/>
</dbReference>
<dbReference type="SUPFAM" id="SSF48317">
    <property type="entry name" value="Acid phosphatase/Vanadium-dependent haloperoxidase"/>
    <property type="match status" value="1"/>
</dbReference>
<sequence length="430" mass="46780">MKKPMFYLLCTTVISIGMLSCKKDKPSTPDVTETYSAGMVLKWNEAGTKAVAKTTGIQPMPESRIYAMINLAMHDALNAIVPKYDTYTSITSNDSEASPDAAVAQAAHDVMLALFPVQQTTTDSLLNSSLADLSTGREKGIAIGKAAAKAMLDKRANDGSMTAQYPFTPGILPGEYRATPPFDMPPYNGLVVLPGWGKVKTFSVTSADQFRAPAPYAINSDAYTADFNEIKTLGCKGCTARSTDQTQIGLFWLDNIPLSWNRIARTLILQKHLNGWKAARLLALLQMAEADANISAFDGKFYYKFWRPITAVRLAETDGNPNTAGDAAWNLLSPPTPPVPDYPSNHALDGGAAAEVLKNFFNTDAMAFSCSSNALPGVTRSFTNFSDAAREVSLSRIYVGFHFRNAVMQGETQGRKVGNYIYLNCLKERN</sequence>
<keyword evidence="2" id="KW-1185">Reference proteome</keyword>
<dbReference type="Proteomes" id="UP000286701">
    <property type="component" value="Unassembled WGS sequence"/>
</dbReference>
<protein>
    <submittedName>
        <fullName evidence="1">Phosphatase PAP2 family protein</fullName>
    </submittedName>
</protein>
<gene>
    <name evidence="1" type="ORF">EPL05_19790</name>
</gene>
<dbReference type="OrthoDB" id="7793240at2"/>
<dbReference type="PANTHER" id="PTHR34599:SF1">
    <property type="entry name" value="PHOSPHATIDIC ACID PHOSPHATASE TYPE 2_HALOPEROXIDASE DOMAIN-CONTAINING PROTEIN"/>
    <property type="match status" value="1"/>
</dbReference>
<dbReference type="InterPro" id="IPR036938">
    <property type="entry name" value="PAP2/HPO_sf"/>
</dbReference>
<name>A0A3S3V968_9SPHI</name>
<dbReference type="RefSeq" id="WP_128535732.1">
    <property type="nucleotide sequence ID" value="NZ_SBIW01000011.1"/>
</dbReference>
<dbReference type="AlphaFoldDB" id="A0A3S3V968"/>
<dbReference type="PROSITE" id="PS51257">
    <property type="entry name" value="PROKAR_LIPOPROTEIN"/>
    <property type="match status" value="1"/>
</dbReference>
<evidence type="ECO:0000313" key="2">
    <source>
        <dbReference type="Proteomes" id="UP000286701"/>
    </source>
</evidence>
<comment type="caution">
    <text evidence="1">The sequence shown here is derived from an EMBL/GenBank/DDBJ whole genome shotgun (WGS) entry which is preliminary data.</text>
</comment>
<organism evidence="1 2">
    <name type="scientific">Mucilaginibacter gilvus</name>
    <dbReference type="NCBI Taxonomy" id="2305909"/>
    <lineage>
        <taxon>Bacteria</taxon>
        <taxon>Pseudomonadati</taxon>
        <taxon>Bacteroidota</taxon>
        <taxon>Sphingobacteriia</taxon>
        <taxon>Sphingobacteriales</taxon>
        <taxon>Sphingobacteriaceae</taxon>
        <taxon>Mucilaginibacter</taxon>
    </lineage>
</organism>
<dbReference type="InterPro" id="IPR052559">
    <property type="entry name" value="V-haloperoxidase"/>
</dbReference>
<dbReference type="Gene3D" id="1.10.606.20">
    <property type="match status" value="1"/>
</dbReference>